<dbReference type="InterPro" id="IPR011051">
    <property type="entry name" value="RmlC_Cupin_sf"/>
</dbReference>
<dbReference type="InterPro" id="IPR014710">
    <property type="entry name" value="RmlC-like_jellyroll"/>
</dbReference>
<comment type="caution">
    <text evidence="2">The sequence shown here is derived from an EMBL/GenBank/DDBJ whole genome shotgun (WGS) entry which is preliminary data.</text>
</comment>
<name>A0A2A5WAP7_9GAMM</name>
<dbReference type="AlphaFoldDB" id="A0A2A5WAP7"/>
<dbReference type="EMBL" id="NTJZ01000007">
    <property type="protein sequence ID" value="PDH33615.1"/>
    <property type="molecule type" value="Genomic_DNA"/>
</dbReference>
<evidence type="ECO:0000256" key="1">
    <source>
        <dbReference type="SAM" id="SignalP"/>
    </source>
</evidence>
<reference evidence="2 3" key="1">
    <citation type="submission" date="2017-08" db="EMBL/GenBank/DDBJ databases">
        <title>Fine stratification of microbial communities through a metagenomic profile of the photic zone.</title>
        <authorList>
            <person name="Haro-Moreno J.M."/>
            <person name="Lopez-Perez M."/>
            <person name="De La Torre J."/>
            <person name="Picazo A."/>
            <person name="Camacho A."/>
            <person name="Rodriguez-Valera F."/>
        </authorList>
    </citation>
    <scope>NUCLEOTIDE SEQUENCE [LARGE SCALE GENOMIC DNA]</scope>
    <source>
        <strain evidence="2">MED-G28</strain>
    </source>
</reference>
<feature type="chain" id="PRO_5012517757" description="Cupin type-1 domain-containing protein" evidence="1">
    <location>
        <begin position="23"/>
        <end position="185"/>
    </location>
</feature>
<evidence type="ECO:0000313" key="2">
    <source>
        <dbReference type="EMBL" id="PDH33615.1"/>
    </source>
</evidence>
<gene>
    <name evidence="2" type="ORF">CNF02_07760</name>
</gene>
<accession>A0A2A5WAP7</accession>
<dbReference type="Gene3D" id="2.60.120.10">
    <property type="entry name" value="Jelly Rolls"/>
    <property type="match status" value="1"/>
</dbReference>
<evidence type="ECO:0000313" key="3">
    <source>
        <dbReference type="Proteomes" id="UP000219329"/>
    </source>
</evidence>
<protein>
    <recommendedName>
        <fullName evidence="4">Cupin type-1 domain-containing protein</fullName>
    </recommendedName>
</protein>
<sequence>MKNILIKITVLVFLLKLSSSFADHHLANEASVIIPKEEVDSTLLQGLANIAEGRTVSDIVVRHIDVGEEHLGVSVVQRDKVEIRETETGIAHVDLDEIYYIVAGQGTMITGGNFISPTATNSSLLGPMLRGEIIGGIHQPVKVGDIAIIPKGMPHGWHEITTDTISYIIFRGDPNKVMQIKNSAE</sequence>
<evidence type="ECO:0008006" key="4">
    <source>
        <dbReference type="Google" id="ProtNLM"/>
    </source>
</evidence>
<organism evidence="2 3">
    <name type="scientific">OM182 bacterium MED-G28</name>
    <dbReference type="NCBI Taxonomy" id="1986256"/>
    <lineage>
        <taxon>Bacteria</taxon>
        <taxon>Pseudomonadati</taxon>
        <taxon>Pseudomonadota</taxon>
        <taxon>Gammaproteobacteria</taxon>
        <taxon>OMG group</taxon>
        <taxon>OM182 clade</taxon>
    </lineage>
</organism>
<keyword evidence="1" id="KW-0732">Signal</keyword>
<proteinExistence type="predicted"/>
<dbReference type="Proteomes" id="UP000219329">
    <property type="component" value="Unassembled WGS sequence"/>
</dbReference>
<dbReference type="SUPFAM" id="SSF51182">
    <property type="entry name" value="RmlC-like cupins"/>
    <property type="match status" value="1"/>
</dbReference>
<feature type="signal peptide" evidence="1">
    <location>
        <begin position="1"/>
        <end position="22"/>
    </location>
</feature>